<dbReference type="GO" id="GO:0003887">
    <property type="term" value="F:DNA-directed DNA polymerase activity"/>
    <property type="evidence" value="ECO:0007669"/>
    <property type="project" value="InterPro"/>
</dbReference>
<dbReference type="PANTHER" id="PTHR11276:SF28">
    <property type="entry name" value="DNA POLYMERASE LAMBDA"/>
    <property type="match status" value="1"/>
</dbReference>
<dbReference type="InterPro" id="IPR027421">
    <property type="entry name" value="DNA_pol_lamdba_lyase_dom_sf"/>
</dbReference>
<organism evidence="2 3">
    <name type="scientific">Kosmotoga olearia (strain ATCC BAA-1733 / DSM 21960 / TBF 19.5.1)</name>
    <dbReference type="NCBI Taxonomy" id="521045"/>
    <lineage>
        <taxon>Bacteria</taxon>
        <taxon>Thermotogati</taxon>
        <taxon>Thermotogota</taxon>
        <taxon>Thermotogae</taxon>
        <taxon>Kosmotogales</taxon>
        <taxon>Kosmotogaceae</taxon>
        <taxon>Kosmotoga</taxon>
    </lineage>
</organism>
<dbReference type="GO" id="GO:0006281">
    <property type="term" value="P:DNA repair"/>
    <property type="evidence" value="ECO:0007669"/>
    <property type="project" value="InterPro"/>
</dbReference>
<dbReference type="InterPro" id="IPR010996">
    <property type="entry name" value="HHH_MUS81"/>
</dbReference>
<dbReference type="EMBL" id="CP001634">
    <property type="protein sequence ID" value="ACR79181.1"/>
    <property type="molecule type" value="Genomic_DNA"/>
</dbReference>
<accession>C5CE73</accession>
<dbReference type="KEGG" id="kol:Kole_0458"/>
<dbReference type="Pfam" id="PF14716">
    <property type="entry name" value="HHH_8"/>
    <property type="match status" value="1"/>
</dbReference>
<name>C5CE73_KOSOT</name>
<dbReference type="OrthoDB" id="9808747at2"/>
<dbReference type="Gene3D" id="1.10.150.110">
    <property type="entry name" value="DNA polymerase beta, N-terminal domain-like"/>
    <property type="match status" value="1"/>
</dbReference>
<dbReference type="PANTHER" id="PTHR11276">
    <property type="entry name" value="DNA POLYMERASE TYPE-X FAMILY MEMBER"/>
    <property type="match status" value="1"/>
</dbReference>
<dbReference type="SUPFAM" id="SSF47802">
    <property type="entry name" value="DNA polymerase beta, N-terminal domain-like"/>
    <property type="match status" value="1"/>
</dbReference>
<reference evidence="2 3" key="1">
    <citation type="submission" date="2009-06" db="EMBL/GenBank/DDBJ databases">
        <title>Complete sequence of Thermotogales bacterium TBF 19.5.1.</title>
        <authorList>
            <consortium name="US DOE Joint Genome Institute"/>
            <person name="Lucas S."/>
            <person name="Copeland A."/>
            <person name="Lapidus A."/>
            <person name="Glavina del Rio T."/>
            <person name="Tice H."/>
            <person name="Bruce D."/>
            <person name="Goodwin L."/>
            <person name="Pitluck S."/>
            <person name="Chertkov O."/>
            <person name="Brettin T."/>
            <person name="Detter J.C."/>
            <person name="Han C."/>
            <person name="Schmutz J."/>
            <person name="Larimer F."/>
            <person name="Land M."/>
            <person name="Hauser L."/>
            <person name="Kyrpides N."/>
            <person name="Ovchinnikova G."/>
            <person name="Noll K."/>
        </authorList>
    </citation>
    <scope>NUCLEOTIDE SEQUENCE [LARGE SCALE GENOMIC DNA]</scope>
    <source>
        <strain evidence="3">ATCC BAA-1733 / DSM 21960 / TBF 19.5.1</strain>
    </source>
</reference>
<dbReference type="Proteomes" id="UP000002382">
    <property type="component" value="Chromosome"/>
</dbReference>
<dbReference type="STRING" id="521045.Kole_0458"/>
<gene>
    <name evidence="2" type="ordered locus">Kole_0458</name>
</gene>
<evidence type="ECO:0000313" key="3">
    <source>
        <dbReference type="Proteomes" id="UP000002382"/>
    </source>
</evidence>
<dbReference type="RefSeq" id="WP_012744968.1">
    <property type="nucleotide sequence ID" value="NC_012785.1"/>
</dbReference>
<proteinExistence type="predicted"/>
<dbReference type="HOGENOM" id="CLU_1710870_0_0_0"/>
<dbReference type="GO" id="GO:0003677">
    <property type="term" value="F:DNA binding"/>
    <property type="evidence" value="ECO:0007669"/>
    <property type="project" value="InterPro"/>
</dbReference>
<protein>
    <submittedName>
        <fullName evidence="2">DNA polymerase IV (Family X)-like protein</fullName>
    </submittedName>
</protein>
<evidence type="ECO:0000259" key="1">
    <source>
        <dbReference type="Pfam" id="PF14716"/>
    </source>
</evidence>
<dbReference type="InterPro" id="IPR022312">
    <property type="entry name" value="DNA_pol_X"/>
</dbReference>
<sequence length="153" mass="17729">MKSKSVNKYQLAKQFQLLARLLEVLKENPFKIRTYHFAANVIGSLDKRELDLKDVQELSKIKGIGKAIVEKSREFIETGKIRKLEEIRAKIPDTIRILAEQTTLSSKTLAVMWKDYGIEKKEEIISFLNDYKRSLKLSDSDLEKVKEVLNNES</sequence>
<feature type="domain" description="Crossover junction endonuclease MUS81-like HHH" evidence="1">
    <location>
        <begin position="10"/>
        <end position="80"/>
    </location>
</feature>
<reference evidence="2 3" key="2">
    <citation type="journal article" date="2011" name="J. Bacteriol.">
        <title>Genome Sequence of Kosmotoga olearia Strain TBF 19.5.1, a Thermophilic Bacterium with a Wide Growth Temperature Range, Isolated from the Troll B Oil Platform in the North Sea.</title>
        <authorList>
            <person name="Swithers K.S."/>
            <person name="Dipippo J.L."/>
            <person name="Bruce D.C."/>
            <person name="Detter C."/>
            <person name="Tapia R."/>
            <person name="Han S."/>
            <person name="Goodwin L.A."/>
            <person name="Han J."/>
            <person name="Woyke T."/>
            <person name="Pitluck S."/>
            <person name="Pennacchio L."/>
            <person name="Nolan M."/>
            <person name="Mikhailova N."/>
            <person name="Land M.L."/>
            <person name="Nesbo C.L."/>
            <person name="Gogarten J.P."/>
            <person name="Noll K.M."/>
        </authorList>
    </citation>
    <scope>NUCLEOTIDE SEQUENCE [LARGE SCALE GENOMIC DNA]</scope>
    <source>
        <strain evidence="3">ATCC BAA-1733 / DSM 21960 / TBF 19.5.1</strain>
    </source>
</reference>
<evidence type="ECO:0000313" key="2">
    <source>
        <dbReference type="EMBL" id="ACR79181.1"/>
    </source>
</evidence>
<dbReference type="eggNOG" id="COG1796">
    <property type="taxonomic scope" value="Bacteria"/>
</dbReference>
<keyword evidence="3" id="KW-1185">Reference proteome</keyword>
<dbReference type="AlphaFoldDB" id="C5CE73"/>